<sequence>MNPGFVKQAVPPVKARKLTLKCHNHKEGSPGADKVVAEAGVLGKSSAVPAALPVSSPAAAAGVPAMPTASPAAVPRTATPAASAVRRGVQETGKDGTIKEMINPSVDAVERLAAQNVD</sequence>
<feature type="region of interest" description="Disordered" evidence="1">
    <location>
        <begin position="60"/>
        <end position="91"/>
    </location>
</feature>
<dbReference type="AlphaFoldDB" id="A0A662YVB2"/>
<reference evidence="2 3" key="1">
    <citation type="submission" date="2019-01" db="EMBL/GenBank/DDBJ databases">
        <title>Draft Genome and Complete Hox-Cluster Characterization of the Sterlet Sturgeon (Acipenser ruthenus).</title>
        <authorList>
            <person name="Wei Q."/>
        </authorList>
    </citation>
    <scope>NUCLEOTIDE SEQUENCE [LARGE SCALE GENOMIC DNA]</scope>
    <source>
        <strain evidence="2">WHYD16114868_AA</strain>
        <tissue evidence="2">Blood</tissue>
    </source>
</reference>
<proteinExistence type="predicted"/>
<dbReference type="Proteomes" id="UP000289886">
    <property type="component" value="Unassembled WGS sequence"/>
</dbReference>
<evidence type="ECO:0000313" key="2">
    <source>
        <dbReference type="EMBL" id="RXN00651.1"/>
    </source>
</evidence>
<comment type="caution">
    <text evidence="2">The sequence shown here is derived from an EMBL/GenBank/DDBJ whole genome shotgun (WGS) entry which is preliminary data.</text>
</comment>
<organism evidence="2 3">
    <name type="scientific">Acipenser ruthenus</name>
    <name type="common">Sterlet sturgeon</name>
    <dbReference type="NCBI Taxonomy" id="7906"/>
    <lineage>
        <taxon>Eukaryota</taxon>
        <taxon>Metazoa</taxon>
        <taxon>Chordata</taxon>
        <taxon>Craniata</taxon>
        <taxon>Vertebrata</taxon>
        <taxon>Euteleostomi</taxon>
        <taxon>Actinopterygii</taxon>
        <taxon>Chondrostei</taxon>
        <taxon>Acipenseriformes</taxon>
        <taxon>Acipenseridae</taxon>
        <taxon>Acipenser</taxon>
    </lineage>
</organism>
<name>A0A662YVB2_ACIRT</name>
<gene>
    <name evidence="2" type="ORF">EOD39_8978</name>
</gene>
<keyword evidence="3" id="KW-1185">Reference proteome</keyword>
<evidence type="ECO:0000256" key="1">
    <source>
        <dbReference type="SAM" id="MobiDB-lite"/>
    </source>
</evidence>
<protein>
    <submittedName>
        <fullName evidence="2">Uncharacterized protein</fullName>
    </submittedName>
</protein>
<evidence type="ECO:0000313" key="3">
    <source>
        <dbReference type="Proteomes" id="UP000289886"/>
    </source>
</evidence>
<accession>A0A662YVB2</accession>
<dbReference type="EMBL" id="SCEB01000147">
    <property type="protein sequence ID" value="RXN00651.1"/>
    <property type="molecule type" value="Genomic_DNA"/>
</dbReference>
<feature type="compositionally biased region" description="Low complexity" evidence="1">
    <location>
        <begin position="60"/>
        <end position="87"/>
    </location>
</feature>